<dbReference type="InterPro" id="IPR007341">
    <property type="entry name" value="Transgly_assoc"/>
</dbReference>
<dbReference type="RefSeq" id="WP_184260581.1">
    <property type="nucleotide sequence ID" value="NZ_JACHIH010000029.1"/>
</dbReference>
<evidence type="ECO:0000256" key="1">
    <source>
        <dbReference type="ARBA" id="ARBA00004651"/>
    </source>
</evidence>
<evidence type="ECO:0000256" key="3">
    <source>
        <dbReference type="ARBA" id="ARBA00022475"/>
    </source>
</evidence>
<feature type="transmembrane region" description="Helical" evidence="7">
    <location>
        <begin position="29"/>
        <end position="49"/>
    </location>
</feature>
<protein>
    <submittedName>
        <fullName evidence="8">Putative membrane protein YeaQ/YmgE (Transglycosylase-associated protein family)</fullName>
    </submittedName>
</protein>
<keyword evidence="3" id="KW-1003">Cell membrane</keyword>
<evidence type="ECO:0000256" key="6">
    <source>
        <dbReference type="ARBA" id="ARBA00023136"/>
    </source>
</evidence>
<evidence type="ECO:0000256" key="2">
    <source>
        <dbReference type="ARBA" id="ARBA00011006"/>
    </source>
</evidence>
<comment type="similarity">
    <text evidence="2">Belongs to the UPF0410 family.</text>
</comment>
<evidence type="ECO:0000313" key="9">
    <source>
        <dbReference type="Proteomes" id="UP000542353"/>
    </source>
</evidence>
<feature type="transmembrane region" description="Helical" evidence="7">
    <location>
        <begin position="6"/>
        <end position="22"/>
    </location>
</feature>
<dbReference type="Proteomes" id="UP000542353">
    <property type="component" value="Unassembled WGS sequence"/>
</dbReference>
<evidence type="ECO:0000256" key="5">
    <source>
        <dbReference type="ARBA" id="ARBA00022989"/>
    </source>
</evidence>
<dbReference type="AlphaFoldDB" id="A0A7W7Z706"/>
<keyword evidence="9" id="KW-1185">Reference proteome</keyword>
<sequence>MSGILYIVLVGFVAGIIARLVSPGPNNPSGFLLTTVLGIGGAFVATFIGQAIGHYGPNQGAGFITATLGALIVLFIWNRLVARRMISDQGRR</sequence>
<comment type="subcellular location">
    <subcellularLocation>
        <location evidence="1">Cell membrane</location>
        <topology evidence="1">Multi-pass membrane protein</topology>
    </subcellularLocation>
</comment>
<dbReference type="GO" id="GO:0005886">
    <property type="term" value="C:plasma membrane"/>
    <property type="evidence" value="ECO:0007669"/>
    <property type="project" value="UniProtKB-SubCell"/>
</dbReference>
<reference evidence="8 9" key="1">
    <citation type="submission" date="2020-08" db="EMBL/GenBank/DDBJ databases">
        <title>Genomic Encyclopedia of Type Strains, Phase IV (KMG-IV): sequencing the most valuable type-strain genomes for metagenomic binning, comparative biology and taxonomic classification.</title>
        <authorList>
            <person name="Goeker M."/>
        </authorList>
    </citation>
    <scope>NUCLEOTIDE SEQUENCE [LARGE SCALE GENOMIC DNA]</scope>
    <source>
        <strain evidence="8 9">DSM 12706</strain>
    </source>
</reference>
<dbReference type="PANTHER" id="PTHR33884">
    <property type="entry name" value="UPF0410 PROTEIN YMGE"/>
    <property type="match status" value="1"/>
</dbReference>
<accession>A0A7W7Z706</accession>
<keyword evidence="6 7" id="KW-0472">Membrane</keyword>
<feature type="transmembrane region" description="Helical" evidence="7">
    <location>
        <begin position="61"/>
        <end position="82"/>
    </location>
</feature>
<keyword evidence="5 7" id="KW-1133">Transmembrane helix</keyword>
<dbReference type="EMBL" id="JACHIH010000029">
    <property type="protein sequence ID" value="MBB5049018.1"/>
    <property type="molecule type" value="Genomic_DNA"/>
</dbReference>
<evidence type="ECO:0000313" key="8">
    <source>
        <dbReference type="EMBL" id="MBB5049018.1"/>
    </source>
</evidence>
<evidence type="ECO:0000256" key="4">
    <source>
        <dbReference type="ARBA" id="ARBA00022692"/>
    </source>
</evidence>
<organism evidence="8 9">
    <name type="scientific">Rhodopseudomonas rhenobacensis</name>
    <dbReference type="NCBI Taxonomy" id="87461"/>
    <lineage>
        <taxon>Bacteria</taxon>
        <taxon>Pseudomonadati</taxon>
        <taxon>Pseudomonadota</taxon>
        <taxon>Alphaproteobacteria</taxon>
        <taxon>Hyphomicrobiales</taxon>
        <taxon>Nitrobacteraceae</taxon>
        <taxon>Rhodopseudomonas</taxon>
    </lineage>
</organism>
<name>A0A7W7Z706_9BRAD</name>
<evidence type="ECO:0000256" key="7">
    <source>
        <dbReference type="SAM" id="Phobius"/>
    </source>
</evidence>
<dbReference type="PANTHER" id="PTHR33884:SF7">
    <property type="entry name" value="BSL8023 PROTEIN"/>
    <property type="match status" value="1"/>
</dbReference>
<gene>
    <name evidence="8" type="ORF">HNR60_003790</name>
</gene>
<proteinExistence type="inferred from homology"/>
<keyword evidence="4 7" id="KW-0812">Transmembrane</keyword>
<comment type="caution">
    <text evidence="8">The sequence shown here is derived from an EMBL/GenBank/DDBJ whole genome shotgun (WGS) entry which is preliminary data.</text>
</comment>
<dbReference type="Pfam" id="PF04226">
    <property type="entry name" value="Transgly_assoc"/>
    <property type="match status" value="1"/>
</dbReference>